<evidence type="ECO:0000256" key="6">
    <source>
        <dbReference type="ARBA" id="ARBA00023125"/>
    </source>
</evidence>
<evidence type="ECO:0000256" key="2">
    <source>
        <dbReference type="ARBA" id="ARBA00022723"/>
    </source>
</evidence>
<keyword evidence="6" id="KW-0238">DNA-binding</keyword>
<evidence type="ECO:0000256" key="9">
    <source>
        <dbReference type="ARBA" id="ARBA00023242"/>
    </source>
</evidence>
<dbReference type="SMART" id="SM00399">
    <property type="entry name" value="ZnF_C4"/>
    <property type="match status" value="1"/>
</dbReference>
<evidence type="ECO:0000256" key="5">
    <source>
        <dbReference type="ARBA" id="ARBA00023015"/>
    </source>
</evidence>
<accession>A0ABD1CIJ4</accession>
<keyword evidence="4" id="KW-0862">Zinc</keyword>
<comment type="subcellular location">
    <subcellularLocation>
        <location evidence="1">Nucleus</location>
    </subcellularLocation>
</comment>
<dbReference type="GO" id="GO:0008270">
    <property type="term" value="F:zinc ion binding"/>
    <property type="evidence" value="ECO:0007669"/>
    <property type="project" value="UniProtKB-KW"/>
</dbReference>
<dbReference type="PANTHER" id="PTHR45805:SF10">
    <property type="entry name" value="ECDYSONE-INDUCED PROTEIN 78C"/>
    <property type="match status" value="1"/>
</dbReference>
<keyword evidence="9" id="KW-0539">Nucleus</keyword>
<dbReference type="InterPro" id="IPR001628">
    <property type="entry name" value="Znf_hrmn_rcpt"/>
</dbReference>
<dbReference type="Gene3D" id="3.30.50.10">
    <property type="entry name" value="Erythroid Transcription Factor GATA-1, subunit A"/>
    <property type="match status" value="1"/>
</dbReference>
<proteinExistence type="predicted"/>
<dbReference type="GO" id="GO:0003677">
    <property type="term" value="F:DNA binding"/>
    <property type="evidence" value="ECO:0007669"/>
    <property type="project" value="UniProtKB-KW"/>
</dbReference>
<dbReference type="PROSITE" id="PS00031">
    <property type="entry name" value="NUCLEAR_REC_DBD_1"/>
    <property type="match status" value="1"/>
</dbReference>
<protein>
    <recommendedName>
        <fullName evidence="10">Nuclear receptor domain-containing protein</fullName>
    </recommendedName>
</protein>
<dbReference type="GO" id="GO:0005634">
    <property type="term" value="C:nucleus"/>
    <property type="evidence" value="ECO:0007669"/>
    <property type="project" value="UniProtKB-SubCell"/>
</dbReference>
<evidence type="ECO:0000256" key="7">
    <source>
        <dbReference type="ARBA" id="ARBA00023163"/>
    </source>
</evidence>
<keyword evidence="12" id="KW-1185">Reference proteome</keyword>
<comment type="caution">
    <text evidence="11">The sequence shown here is derived from an EMBL/GenBank/DDBJ whole genome shotgun (WGS) entry which is preliminary data.</text>
</comment>
<dbReference type="SUPFAM" id="SSF57716">
    <property type="entry name" value="Glucocorticoid receptor-like (DNA-binding domain)"/>
    <property type="match status" value="1"/>
</dbReference>
<keyword evidence="7" id="KW-0804">Transcription</keyword>
<dbReference type="Proteomes" id="UP001562425">
    <property type="component" value="Unassembled WGS sequence"/>
</dbReference>
<sequence length="210" mass="23544">MKIPLLPESQCGVSDASSTTSSKTFVACKVCGDKASGYHYGVTSCEGCKGFFRRSIQKQIEYRCLRDGKCLVIRLNRNRCQYCRFKKCLAVGMSRDLVFWCFGANVAVFLQSSKDQQIPEEELGEIAAQVNNVIRIDGIPHFLQSTCVKPEVPARIDSSSVKSTKRRPFSHTRVFTIRSLAPGTGICSTSGFRPWRKESSCCRQTRQFES</sequence>
<keyword evidence="5" id="KW-0805">Transcription regulation</keyword>
<evidence type="ECO:0000256" key="1">
    <source>
        <dbReference type="ARBA" id="ARBA00004123"/>
    </source>
</evidence>
<evidence type="ECO:0000313" key="12">
    <source>
        <dbReference type="Proteomes" id="UP001562425"/>
    </source>
</evidence>
<evidence type="ECO:0000259" key="10">
    <source>
        <dbReference type="PROSITE" id="PS51030"/>
    </source>
</evidence>
<dbReference type="PANTHER" id="PTHR45805">
    <property type="entry name" value="NUCLEAR HORMONE RECEPTOR HR3-RELATED"/>
    <property type="match status" value="1"/>
</dbReference>
<reference evidence="11 12" key="1">
    <citation type="submission" date="2024-05" db="EMBL/GenBank/DDBJ databases">
        <title>Culex pipiens pipiens assembly and annotation.</title>
        <authorList>
            <person name="Alout H."/>
            <person name="Durand T."/>
        </authorList>
    </citation>
    <scope>NUCLEOTIDE SEQUENCE [LARGE SCALE GENOMIC DNA]</scope>
    <source>
        <strain evidence="11">HA-2024</strain>
        <tissue evidence="11">Whole body</tissue>
    </source>
</reference>
<keyword evidence="2" id="KW-0479">Metal-binding</keyword>
<dbReference type="Pfam" id="PF00105">
    <property type="entry name" value="zf-C4"/>
    <property type="match status" value="1"/>
</dbReference>
<dbReference type="PRINTS" id="PR00047">
    <property type="entry name" value="STROIDFINGER"/>
</dbReference>
<dbReference type="AlphaFoldDB" id="A0ABD1CIJ4"/>
<dbReference type="PROSITE" id="PS51030">
    <property type="entry name" value="NUCLEAR_REC_DBD_2"/>
    <property type="match status" value="1"/>
</dbReference>
<keyword evidence="8" id="KW-0675">Receptor</keyword>
<evidence type="ECO:0000313" key="11">
    <source>
        <dbReference type="EMBL" id="KAL1376220.1"/>
    </source>
</evidence>
<gene>
    <name evidence="11" type="ORF">pipiens_017022</name>
</gene>
<feature type="domain" description="Nuclear receptor" evidence="10">
    <location>
        <begin position="25"/>
        <end position="100"/>
    </location>
</feature>
<dbReference type="EMBL" id="JBEHCU010011846">
    <property type="protein sequence ID" value="KAL1376220.1"/>
    <property type="molecule type" value="Genomic_DNA"/>
</dbReference>
<evidence type="ECO:0000256" key="8">
    <source>
        <dbReference type="ARBA" id="ARBA00023170"/>
    </source>
</evidence>
<evidence type="ECO:0000256" key="4">
    <source>
        <dbReference type="ARBA" id="ARBA00022833"/>
    </source>
</evidence>
<dbReference type="FunFam" id="3.30.50.10:FF:000056">
    <property type="entry name" value="Peroxisome proliferator-activated receptor gamma"/>
    <property type="match status" value="1"/>
</dbReference>
<evidence type="ECO:0000256" key="3">
    <source>
        <dbReference type="ARBA" id="ARBA00022771"/>
    </source>
</evidence>
<name>A0ABD1CIJ4_CULPP</name>
<organism evidence="11 12">
    <name type="scientific">Culex pipiens pipiens</name>
    <name type="common">Northern house mosquito</name>
    <dbReference type="NCBI Taxonomy" id="38569"/>
    <lineage>
        <taxon>Eukaryota</taxon>
        <taxon>Metazoa</taxon>
        <taxon>Ecdysozoa</taxon>
        <taxon>Arthropoda</taxon>
        <taxon>Hexapoda</taxon>
        <taxon>Insecta</taxon>
        <taxon>Pterygota</taxon>
        <taxon>Neoptera</taxon>
        <taxon>Endopterygota</taxon>
        <taxon>Diptera</taxon>
        <taxon>Nematocera</taxon>
        <taxon>Culicoidea</taxon>
        <taxon>Culicidae</taxon>
        <taxon>Culicinae</taxon>
        <taxon>Culicini</taxon>
        <taxon>Culex</taxon>
        <taxon>Culex</taxon>
    </lineage>
</organism>
<keyword evidence="3" id="KW-0863">Zinc-finger</keyword>
<dbReference type="InterPro" id="IPR013088">
    <property type="entry name" value="Znf_NHR/GATA"/>
</dbReference>